<evidence type="ECO:0000313" key="4">
    <source>
        <dbReference type="EMBL" id="AMQ93030.1"/>
    </source>
</evidence>
<organism evidence="6 9">
    <name type="scientific">Aggregatibacter actinomycetemcomitans</name>
    <name type="common">Actinobacillus actinomycetemcomitans</name>
    <name type="synonym">Haemophilus actinomycetemcomitans</name>
    <dbReference type="NCBI Taxonomy" id="714"/>
    <lineage>
        <taxon>Bacteria</taxon>
        <taxon>Pseudomonadati</taxon>
        <taxon>Pseudomonadota</taxon>
        <taxon>Gammaproteobacteria</taxon>
        <taxon>Pasteurellales</taxon>
        <taxon>Pasteurellaceae</taxon>
        <taxon>Aggregatibacter</taxon>
    </lineage>
</organism>
<dbReference type="GO" id="GO:0003677">
    <property type="term" value="F:DNA binding"/>
    <property type="evidence" value="ECO:0007669"/>
    <property type="project" value="UniProtKB-UniRule"/>
</dbReference>
<protein>
    <submittedName>
        <fullName evidence="4 6">AcrR family transcriptional regulator</fullName>
    </submittedName>
</protein>
<dbReference type="SMR" id="A0A142FXA0"/>
<evidence type="ECO:0000256" key="1">
    <source>
        <dbReference type="ARBA" id="ARBA00023125"/>
    </source>
</evidence>
<dbReference type="EMBL" id="PCGW01000006">
    <property type="protein sequence ID" value="PHO20905.1"/>
    <property type="molecule type" value="Genomic_DNA"/>
</dbReference>
<reference evidence="5 8" key="2">
    <citation type="submission" date="2017-10" db="EMBL/GenBank/DDBJ databases">
        <title>Draft genome sequences of Aggregatibacter actinomycetemcomitans strains 310a and 310b.</title>
        <authorList>
            <person name="May A.C."/>
            <person name="Ohta H."/>
            <person name="Maeda H."/>
            <person name="Kokeguchi S."/>
            <person name="Cugini C."/>
        </authorList>
    </citation>
    <scope>NUCLEOTIDE SEQUENCE [LARGE SCALE GENOMIC DNA]</scope>
    <source>
        <strain evidence="5 8">310b</strain>
    </source>
</reference>
<gene>
    <name evidence="4" type="ORF">ACT75_00015</name>
    <name evidence="5" type="ORF">CQR80_04290</name>
    <name evidence="6" type="ORF">FXB79_06925</name>
</gene>
<dbReference type="Pfam" id="PF00440">
    <property type="entry name" value="TetR_N"/>
    <property type="match status" value="1"/>
</dbReference>
<dbReference type="SUPFAM" id="SSF46689">
    <property type="entry name" value="Homeodomain-like"/>
    <property type="match status" value="1"/>
</dbReference>
<feature type="DNA-binding region" description="H-T-H motif" evidence="2">
    <location>
        <begin position="32"/>
        <end position="51"/>
    </location>
</feature>
<sequence length="187" mass="21965">MNNQDVRVLRTDRLIRDAFLTLLAEKGFEAMTVQDILDLTKINRSTFYKHFANKNAVAKMLVEELKALVTERMKQRFSIPTKQFIYSVEPLFEQHHRLIYLIGQIETPKIHLYNDIHKMVKEKYVEHLKTEKAQISQNADLDFQGHLFATMTLGIMKYIIEKGEMPQVEALIENVNSVFDMFMVQEV</sequence>
<dbReference type="PANTHER" id="PTHR43479:SF11">
    <property type="entry name" value="ACREF_ENVCD OPERON REPRESSOR-RELATED"/>
    <property type="match status" value="1"/>
</dbReference>
<dbReference type="InterPro" id="IPR050624">
    <property type="entry name" value="HTH-type_Tx_Regulator"/>
</dbReference>
<dbReference type="EMBL" id="VSED01000016">
    <property type="protein sequence ID" value="TYA38816.1"/>
    <property type="molecule type" value="Genomic_DNA"/>
</dbReference>
<dbReference type="Proteomes" id="UP000226080">
    <property type="component" value="Unassembled WGS sequence"/>
</dbReference>
<dbReference type="eggNOG" id="COG1309">
    <property type="taxonomic scope" value="Bacteria"/>
</dbReference>
<reference evidence="6 9" key="3">
    <citation type="submission" date="2019-08" db="EMBL/GenBank/DDBJ databases">
        <title>Whole genome sequencing of Aggregatibacter actinomycetemcomitans cultured from blood stream infections in Denmark reveals a novel phylogenetic lineage expressing serotype a membrane O polysaccharide.</title>
        <authorList>
            <person name="Nedergaard S."/>
            <person name="Kobel C.M."/>
            <person name="Nielsen M.B."/>
            <person name="Moeller R.T."/>
            <person name="Jensen A.B."/>
            <person name="Noerskov-Lauritsen N."/>
        </authorList>
    </citation>
    <scope>NUCLEOTIDE SEQUENCE [LARGE SCALE GENOMIC DNA]</scope>
    <source>
        <strain evidence="6 9">PN_563</strain>
    </source>
</reference>
<dbReference type="RefSeq" id="WP_005543414.1">
    <property type="nucleotide sequence ID" value="NZ_CP012959.1"/>
</dbReference>
<dbReference type="KEGG" id="aact:ACT75_00015"/>
<dbReference type="PRINTS" id="PR00455">
    <property type="entry name" value="HTHTETR"/>
</dbReference>
<evidence type="ECO:0000313" key="6">
    <source>
        <dbReference type="EMBL" id="TYA38816.1"/>
    </source>
</evidence>
<dbReference type="Gene3D" id="1.10.357.10">
    <property type="entry name" value="Tetracycline Repressor, domain 2"/>
    <property type="match status" value="1"/>
</dbReference>
<dbReference type="PROSITE" id="PS50977">
    <property type="entry name" value="HTH_TETR_2"/>
    <property type="match status" value="1"/>
</dbReference>
<dbReference type="AlphaFoldDB" id="A0A142FXA0"/>
<reference evidence="4 7" key="1">
    <citation type="submission" date="2015-10" db="EMBL/GenBank/DDBJ databases">
        <title>Tn-seq of a polymicrobial infection.</title>
        <authorList>
            <person name="Stacy A."/>
            <person name="Rumbaugh K.P."/>
            <person name="Whiteley M."/>
        </authorList>
    </citation>
    <scope>NUCLEOTIDE SEQUENCE [LARGE SCALE GENOMIC DNA]</scope>
    <source>
        <strain evidence="4 7">624</strain>
    </source>
</reference>
<keyword evidence="8" id="KW-1185">Reference proteome</keyword>
<dbReference type="EMBL" id="CP012959">
    <property type="protein sequence ID" value="AMQ93030.1"/>
    <property type="molecule type" value="Genomic_DNA"/>
</dbReference>
<dbReference type="InterPro" id="IPR009057">
    <property type="entry name" value="Homeodomain-like_sf"/>
</dbReference>
<dbReference type="InterPro" id="IPR001647">
    <property type="entry name" value="HTH_TetR"/>
</dbReference>
<dbReference type="Proteomes" id="UP000072236">
    <property type="component" value="Chromosome"/>
</dbReference>
<evidence type="ECO:0000313" key="7">
    <source>
        <dbReference type="Proteomes" id="UP000072236"/>
    </source>
</evidence>
<evidence type="ECO:0000259" key="3">
    <source>
        <dbReference type="PROSITE" id="PS50977"/>
    </source>
</evidence>
<accession>A0A142FXA0</accession>
<proteinExistence type="predicted"/>
<feature type="domain" description="HTH tetR-type" evidence="3">
    <location>
        <begin position="9"/>
        <end position="69"/>
    </location>
</feature>
<dbReference type="Proteomes" id="UP000323012">
    <property type="component" value="Unassembled WGS sequence"/>
</dbReference>
<evidence type="ECO:0000313" key="9">
    <source>
        <dbReference type="Proteomes" id="UP000323012"/>
    </source>
</evidence>
<dbReference type="OrthoDB" id="9798857at2"/>
<evidence type="ECO:0000313" key="8">
    <source>
        <dbReference type="Proteomes" id="UP000226080"/>
    </source>
</evidence>
<name>A0A142FXA0_AGGAC</name>
<evidence type="ECO:0000313" key="5">
    <source>
        <dbReference type="EMBL" id="PHO20905.1"/>
    </source>
</evidence>
<dbReference type="PANTHER" id="PTHR43479">
    <property type="entry name" value="ACREF/ENVCD OPERON REPRESSOR-RELATED"/>
    <property type="match status" value="1"/>
</dbReference>
<evidence type="ECO:0000256" key="2">
    <source>
        <dbReference type="PROSITE-ProRule" id="PRU00335"/>
    </source>
</evidence>
<keyword evidence="1 2" id="KW-0238">DNA-binding</keyword>